<organism evidence="1 2">
    <name type="scientific">Marinibaculum pumilum</name>
    <dbReference type="NCBI Taxonomy" id="1766165"/>
    <lineage>
        <taxon>Bacteria</taxon>
        <taxon>Pseudomonadati</taxon>
        <taxon>Pseudomonadota</taxon>
        <taxon>Alphaproteobacteria</taxon>
        <taxon>Rhodospirillales</taxon>
        <taxon>Rhodospirillaceae</taxon>
        <taxon>Marinibaculum</taxon>
    </lineage>
</organism>
<dbReference type="EMBL" id="JBHRTR010000028">
    <property type="protein sequence ID" value="MFC3228915.1"/>
    <property type="molecule type" value="Genomic_DNA"/>
</dbReference>
<dbReference type="RefSeq" id="WP_379902496.1">
    <property type="nucleotide sequence ID" value="NZ_JBHRTR010000028.1"/>
</dbReference>
<proteinExistence type="predicted"/>
<sequence length="124" mass="12843">MFRLFAQLGRSRELRLLDAELQAAGLSAALVPEAVKLTMVRLLKAEGRMDAAGCAALSDLLAFCLLGPEGHADAMGVEAAEAAAARLEAAAAAGDSLDARMVLLALHAGLVRQEVIDTFGLEVA</sequence>
<protein>
    <submittedName>
        <fullName evidence="1">Uncharacterized protein</fullName>
    </submittedName>
</protein>
<accession>A0ABV7L3H0</accession>
<dbReference type="Proteomes" id="UP001595528">
    <property type="component" value="Unassembled WGS sequence"/>
</dbReference>
<keyword evidence="2" id="KW-1185">Reference proteome</keyword>
<evidence type="ECO:0000313" key="1">
    <source>
        <dbReference type="EMBL" id="MFC3228915.1"/>
    </source>
</evidence>
<reference evidence="2" key="1">
    <citation type="journal article" date="2019" name="Int. J. Syst. Evol. Microbiol.">
        <title>The Global Catalogue of Microorganisms (GCM) 10K type strain sequencing project: providing services to taxonomists for standard genome sequencing and annotation.</title>
        <authorList>
            <consortium name="The Broad Institute Genomics Platform"/>
            <consortium name="The Broad Institute Genome Sequencing Center for Infectious Disease"/>
            <person name="Wu L."/>
            <person name="Ma J."/>
        </authorList>
    </citation>
    <scope>NUCLEOTIDE SEQUENCE [LARGE SCALE GENOMIC DNA]</scope>
    <source>
        <strain evidence="2">KCTC 42964</strain>
    </source>
</reference>
<name>A0ABV7L3H0_9PROT</name>
<comment type="caution">
    <text evidence="1">The sequence shown here is derived from an EMBL/GenBank/DDBJ whole genome shotgun (WGS) entry which is preliminary data.</text>
</comment>
<gene>
    <name evidence="1" type="ORF">ACFOGJ_16840</name>
</gene>
<evidence type="ECO:0000313" key="2">
    <source>
        <dbReference type="Proteomes" id="UP001595528"/>
    </source>
</evidence>